<dbReference type="PRINTS" id="PR00080">
    <property type="entry name" value="SDRFAMILY"/>
</dbReference>
<dbReference type="GeneID" id="98069063"/>
<dbReference type="GO" id="GO:0016491">
    <property type="term" value="F:oxidoreductase activity"/>
    <property type="evidence" value="ECO:0007669"/>
    <property type="project" value="UniProtKB-KW"/>
</dbReference>
<keyword evidence="4" id="KW-1185">Reference proteome</keyword>
<dbReference type="PATRIC" id="fig|742817.3.peg.1583"/>
<dbReference type="InterPro" id="IPR036291">
    <property type="entry name" value="NAD(P)-bd_dom_sf"/>
</dbReference>
<gene>
    <name evidence="3" type="ORF">HMPREF9449_01490</name>
</gene>
<evidence type="ECO:0000313" key="4">
    <source>
        <dbReference type="Proteomes" id="UP000004892"/>
    </source>
</evidence>
<protein>
    <recommendedName>
        <fullName evidence="5">7-alpha-hydroxysteroid dehydrogenase</fullName>
    </recommendedName>
</protein>
<comment type="similarity">
    <text evidence="1">Belongs to the short-chain dehydrogenases/reductases (SDR) family.</text>
</comment>
<dbReference type="PANTHER" id="PTHR43477">
    <property type="entry name" value="DIHYDROANTICAPSIN 7-DEHYDROGENASE"/>
    <property type="match status" value="1"/>
</dbReference>
<dbReference type="InterPro" id="IPR051122">
    <property type="entry name" value="SDR_DHRS6-like"/>
</dbReference>
<evidence type="ECO:0000313" key="3">
    <source>
        <dbReference type="EMBL" id="EHP47637.1"/>
    </source>
</evidence>
<dbReference type="InterPro" id="IPR002347">
    <property type="entry name" value="SDR_fam"/>
</dbReference>
<dbReference type="HOGENOM" id="CLU_010194_1_0_10"/>
<dbReference type="CDD" id="cd05233">
    <property type="entry name" value="SDR_c"/>
    <property type="match status" value="1"/>
</dbReference>
<accession>H1DGV4</accession>
<name>H1DGV4_9BACT</name>
<dbReference type="PANTHER" id="PTHR43477:SF1">
    <property type="entry name" value="DIHYDROANTICAPSIN 7-DEHYDROGENASE"/>
    <property type="match status" value="1"/>
</dbReference>
<dbReference type="AlphaFoldDB" id="H1DGV4"/>
<sequence>MKRFEQKVIVITGAASGIGAATTRRMVGEGGKVVIADFAKDRADIFAEELRKEGGDVQAQYFDATVLKSCLQLVEFAVKEYGRIDILVNNVGGTDLQKDQNIEDLDIFYFDKAFRLNLQCAVYLSQLVIPIMADQGGGNIVNVASVGGITADLRGTYYGVAKAGMINLTRYIATQAGKKNIRCNAVAPGLVLTPAALNNLSEEMRNVFLRHNVLPYLGKPEDIASVIAFLASDDAGYITGQTIIADGGLTIHNPTVADLVEIMQNKDNRI</sequence>
<dbReference type="EMBL" id="ADMC01000022">
    <property type="protein sequence ID" value="EHP47637.1"/>
    <property type="molecule type" value="Genomic_DNA"/>
</dbReference>
<evidence type="ECO:0000256" key="2">
    <source>
        <dbReference type="ARBA" id="ARBA00023002"/>
    </source>
</evidence>
<dbReference type="eggNOG" id="COG1028">
    <property type="taxonomic scope" value="Bacteria"/>
</dbReference>
<proteinExistence type="inferred from homology"/>
<comment type="caution">
    <text evidence="3">The sequence shown here is derived from an EMBL/GenBank/DDBJ whole genome shotgun (WGS) entry which is preliminary data.</text>
</comment>
<reference evidence="3 4" key="1">
    <citation type="submission" date="2012-01" db="EMBL/GenBank/DDBJ databases">
        <title>The Genome Sequence of Odoribacter laneus YIT 12061.</title>
        <authorList>
            <consortium name="The Broad Institute Genome Sequencing Platform"/>
            <person name="Earl A."/>
            <person name="Ward D."/>
            <person name="Feldgarden M."/>
            <person name="Gevers D."/>
            <person name="Morotomi M."/>
            <person name="Young S.K."/>
            <person name="Zeng Q."/>
            <person name="Gargeya S."/>
            <person name="Fitzgerald M."/>
            <person name="Haas B."/>
            <person name="Abouelleil A."/>
            <person name="Alvarado L."/>
            <person name="Arachchi H.M."/>
            <person name="Berlin A."/>
            <person name="Chapman S.B."/>
            <person name="Gearin G."/>
            <person name="Goldberg J."/>
            <person name="Griggs A."/>
            <person name="Gujja S."/>
            <person name="Hansen M."/>
            <person name="Heiman D."/>
            <person name="Howarth C."/>
            <person name="Larimer J."/>
            <person name="Lui A."/>
            <person name="MacDonald P.J.P."/>
            <person name="McCowen C."/>
            <person name="Montmayeur A."/>
            <person name="Murphy C."/>
            <person name="Neiman D."/>
            <person name="Pearson M."/>
            <person name="Priest M."/>
            <person name="Roberts A."/>
            <person name="Saif S."/>
            <person name="Shea T."/>
            <person name="Sisk P."/>
            <person name="Stolte C."/>
            <person name="Sykes S."/>
            <person name="Wortman J."/>
            <person name="Nusbaum C."/>
            <person name="Birren B."/>
        </authorList>
    </citation>
    <scope>NUCLEOTIDE SEQUENCE [LARGE SCALE GENOMIC DNA]</scope>
    <source>
        <strain evidence="3 4">YIT 12061</strain>
    </source>
</reference>
<organism evidence="3 4">
    <name type="scientific">Odoribacter laneus YIT 12061</name>
    <dbReference type="NCBI Taxonomy" id="742817"/>
    <lineage>
        <taxon>Bacteria</taxon>
        <taxon>Pseudomonadati</taxon>
        <taxon>Bacteroidota</taxon>
        <taxon>Bacteroidia</taxon>
        <taxon>Bacteroidales</taxon>
        <taxon>Odoribacteraceae</taxon>
        <taxon>Odoribacter</taxon>
    </lineage>
</organism>
<evidence type="ECO:0008006" key="5">
    <source>
        <dbReference type="Google" id="ProtNLM"/>
    </source>
</evidence>
<dbReference type="SUPFAM" id="SSF51735">
    <property type="entry name" value="NAD(P)-binding Rossmann-fold domains"/>
    <property type="match status" value="1"/>
</dbReference>
<dbReference type="STRING" id="742817.HMPREF9449_01490"/>
<evidence type="ECO:0000256" key="1">
    <source>
        <dbReference type="ARBA" id="ARBA00006484"/>
    </source>
</evidence>
<keyword evidence="2" id="KW-0560">Oxidoreductase</keyword>
<dbReference type="Gene3D" id="3.40.50.720">
    <property type="entry name" value="NAD(P)-binding Rossmann-like Domain"/>
    <property type="match status" value="1"/>
</dbReference>
<dbReference type="Pfam" id="PF13561">
    <property type="entry name" value="adh_short_C2"/>
    <property type="match status" value="1"/>
</dbReference>
<dbReference type="FunFam" id="3.40.50.720:FF:000084">
    <property type="entry name" value="Short-chain dehydrogenase reductase"/>
    <property type="match status" value="1"/>
</dbReference>
<dbReference type="Proteomes" id="UP000004892">
    <property type="component" value="Unassembled WGS sequence"/>
</dbReference>
<dbReference type="PRINTS" id="PR00081">
    <property type="entry name" value="GDHRDH"/>
</dbReference>
<dbReference type="RefSeq" id="WP_009136638.1">
    <property type="nucleotide sequence ID" value="NZ_JH594596.1"/>
</dbReference>